<dbReference type="NCBIfam" id="TIGR00254">
    <property type="entry name" value="GGDEF"/>
    <property type="match status" value="1"/>
</dbReference>
<sequence length="895" mass="99435">MPQRARRATAEVIQRILIRVSQMNLPTLLPFNLRPADAPATFFTRRTLLVLGMMLAAVLFTTAMTIVAIAVRQNGAALAQEKFLVRNAWQARQKSILTDIRDYAFWGEAWNHLHLQVDKAWAFDQQNLGPGLYSEYHYEGVFVVDGSGRTRYAVINGKLSTMQLEHWLGKASVEIVQQARTFLQDENALVRNASIAGTPAIVAAAPITTGKVPGLSITADPPSVMVFVDRYTPQKMLALGKSVGVSQLHTVSAQGPSVIPASLTLLGDRDEPLRLGWESSEPGHHLLVIMIPLMALTMLMLGMVSRRVVRHAMDNARLSDWRFEQLRQSQRELGDSEARFRDVAEAASDWIWETDAYGVLTYLSSRFTAVTGYDVAVQLGKPIDCLLLSKGQPVSEWMLRLGTGGDRRTLRCHYHSAQGEERICSLVAKPVALQDGLIGFRGTVSDITLEVEAQARIQYLSQHDTLTGLPNRHRMNEFLSGKLQAQPTEAEPLVMFSLDLDHFKPINDLYGHAAGDSVLNEVSQRLRVCLKAGDLLSRQGGDEFILLLSGLTSQQAIEARCRSLMQEIHKPFNVAGQRVHIGASVGIARAPQDALQPEELLRMADIALYQSKNLGRDRWVFYSPEMSEQLVRRREMERALGQAVARDELRLFYQPRYSLHSGRMDGAEALLRWQPSPPALVMPDSFIPLAEETGLILPISDWVLQRACRDALSWPEKFYVSVNISPVEFCRGDLAGRVASVLQLTGLPAERLELEITENVTLENPDNTLKVMQSLKRLGVRLTVDDFGSGYASLGYLKTFPFDGLKMDRSYMKDFPHSQQAHSIVNGIIGLGKAFSLVITAEGIENAEQFAELQAIACDEGQGYFLGRPMPGGDFARLLHGTEEDENQKETGQPG</sequence>
<dbReference type="InterPro" id="IPR000160">
    <property type="entry name" value="GGDEF_dom"/>
</dbReference>
<dbReference type="SUPFAM" id="SSF55073">
    <property type="entry name" value="Nucleotide cyclase"/>
    <property type="match status" value="1"/>
</dbReference>
<organism evidence="9 10">
    <name type="scientific">Mixta intestinalis</name>
    <dbReference type="NCBI Taxonomy" id="1615494"/>
    <lineage>
        <taxon>Bacteria</taxon>
        <taxon>Pseudomonadati</taxon>
        <taxon>Pseudomonadota</taxon>
        <taxon>Gammaproteobacteria</taxon>
        <taxon>Enterobacterales</taxon>
        <taxon>Erwiniaceae</taxon>
        <taxon>Mixta</taxon>
    </lineage>
</organism>
<dbReference type="InterPro" id="IPR043128">
    <property type="entry name" value="Rev_trsase/Diguanyl_cyclase"/>
</dbReference>
<comment type="cofactor">
    <cofactor evidence="1">
        <name>Mg(2+)</name>
        <dbReference type="ChEBI" id="CHEBI:18420"/>
    </cofactor>
</comment>
<dbReference type="Pfam" id="PF00563">
    <property type="entry name" value="EAL"/>
    <property type="match status" value="1"/>
</dbReference>
<protein>
    <recommendedName>
        <fullName evidence="3">diguanylate cyclase</fullName>
        <ecNumber evidence="3">2.7.7.65</ecNumber>
    </recommendedName>
</protein>
<feature type="domain" description="PAS" evidence="6">
    <location>
        <begin position="336"/>
        <end position="381"/>
    </location>
</feature>
<dbReference type="Pfam" id="PF13188">
    <property type="entry name" value="PAS_8"/>
    <property type="match status" value="1"/>
</dbReference>
<evidence type="ECO:0000259" key="8">
    <source>
        <dbReference type="PROSITE" id="PS50887"/>
    </source>
</evidence>
<dbReference type="PROSITE" id="PS50887">
    <property type="entry name" value="GGDEF"/>
    <property type="match status" value="1"/>
</dbReference>
<dbReference type="CDD" id="cd01948">
    <property type="entry name" value="EAL"/>
    <property type="match status" value="1"/>
</dbReference>
<evidence type="ECO:0000313" key="9">
    <source>
        <dbReference type="EMBL" id="QHM70084.1"/>
    </source>
</evidence>
<dbReference type="SMART" id="SM00052">
    <property type="entry name" value="EAL"/>
    <property type="match status" value="1"/>
</dbReference>
<dbReference type="InterPro" id="IPR001633">
    <property type="entry name" value="EAL_dom"/>
</dbReference>
<dbReference type="Pfam" id="PF00990">
    <property type="entry name" value="GGDEF"/>
    <property type="match status" value="1"/>
</dbReference>
<dbReference type="NCBIfam" id="TIGR00229">
    <property type="entry name" value="sensory_box"/>
    <property type="match status" value="1"/>
</dbReference>
<proteinExistence type="predicted"/>
<dbReference type="AlphaFoldDB" id="A0A6P1PVL4"/>
<keyword evidence="5" id="KW-0812">Transmembrane</keyword>
<dbReference type="PANTHER" id="PTHR44757:SF10">
    <property type="entry name" value="MEMBRANE PROTEIN"/>
    <property type="match status" value="1"/>
</dbReference>
<dbReference type="Proteomes" id="UP000464053">
    <property type="component" value="Chromosome"/>
</dbReference>
<evidence type="ECO:0000256" key="2">
    <source>
        <dbReference type="ARBA" id="ARBA00004665"/>
    </source>
</evidence>
<evidence type="ECO:0000259" key="7">
    <source>
        <dbReference type="PROSITE" id="PS50883"/>
    </source>
</evidence>
<dbReference type="SMART" id="SM00267">
    <property type="entry name" value="GGDEF"/>
    <property type="match status" value="1"/>
</dbReference>
<dbReference type="SUPFAM" id="SSF141868">
    <property type="entry name" value="EAL domain-like"/>
    <property type="match status" value="1"/>
</dbReference>
<dbReference type="InterPro" id="IPR007892">
    <property type="entry name" value="CHASE4"/>
</dbReference>
<comment type="pathway">
    <text evidence="2">Purine metabolism; 3',5'-cyclic di-GMP biosynthesis.</text>
</comment>
<keyword evidence="5" id="KW-0472">Membrane</keyword>
<evidence type="ECO:0000256" key="5">
    <source>
        <dbReference type="SAM" id="Phobius"/>
    </source>
</evidence>
<dbReference type="PROSITE" id="PS50112">
    <property type="entry name" value="PAS"/>
    <property type="match status" value="1"/>
</dbReference>
<comment type="catalytic activity">
    <reaction evidence="4">
        <text>2 GTP = 3',3'-c-di-GMP + 2 diphosphate</text>
        <dbReference type="Rhea" id="RHEA:24898"/>
        <dbReference type="ChEBI" id="CHEBI:33019"/>
        <dbReference type="ChEBI" id="CHEBI:37565"/>
        <dbReference type="ChEBI" id="CHEBI:58805"/>
        <dbReference type="EC" id="2.7.7.65"/>
    </reaction>
</comment>
<evidence type="ECO:0000256" key="3">
    <source>
        <dbReference type="ARBA" id="ARBA00012528"/>
    </source>
</evidence>
<dbReference type="KEGG" id="mint:C7M51_00344"/>
<dbReference type="InterPro" id="IPR035965">
    <property type="entry name" value="PAS-like_dom_sf"/>
</dbReference>
<dbReference type="InterPro" id="IPR035919">
    <property type="entry name" value="EAL_sf"/>
</dbReference>
<evidence type="ECO:0000256" key="4">
    <source>
        <dbReference type="ARBA" id="ARBA00034247"/>
    </source>
</evidence>
<dbReference type="Gene3D" id="3.30.450.20">
    <property type="entry name" value="PAS domain"/>
    <property type="match status" value="1"/>
</dbReference>
<feature type="domain" description="GGDEF" evidence="8">
    <location>
        <begin position="491"/>
        <end position="624"/>
    </location>
</feature>
<dbReference type="FunFam" id="3.30.70.270:FF:000001">
    <property type="entry name" value="Diguanylate cyclase domain protein"/>
    <property type="match status" value="1"/>
</dbReference>
<dbReference type="CDD" id="cd01949">
    <property type="entry name" value="GGDEF"/>
    <property type="match status" value="1"/>
</dbReference>
<dbReference type="SUPFAM" id="SSF55785">
    <property type="entry name" value="PYP-like sensor domain (PAS domain)"/>
    <property type="match status" value="1"/>
</dbReference>
<evidence type="ECO:0000313" key="10">
    <source>
        <dbReference type="Proteomes" id="UP000464053"/>
    </source>
</evidence>
<name>A0A6P1PVL4_9GAMM</name>
<keyword evidence="10" id="KW-1185">Reference proteome</keyword>
<evidence type="ECO:0000256" key="1">
    <source>
        <dbReference type="ARBA" id="ARBA00001946"/>
    </source>
</evidence>
<dbReference type="InterPro" id="IPR029787">
    <property type="entry name" value="Nucleotide_cyclase"/>
</dbReference>
<dbReference type="EMBL" id="CP028271">
    <property type="protein sequence ID" value="QHM70084.1"/>
    <property type="molecule type" value="Genomic_DNA"/>
</dbReference>
<feature type="transmembrane region" description="Helical" evidence="5">
    <location>
        <begin position="48"/>
        <end position="71"/>
    </location>
</feature>
<dbReference type="InterPro" id="IPR000014">
    <property type="entry name" value="PAS"/>
</dbReference>
<dbReference type="CDD" id="cd00130">
    <property type="entry name" value="PAS"/>
    <property type="match status" value="1"/>
</dbReference>
<evidence type="ECO:0000259" key="6">
    <source>
        <dbReference type="PROSITE" id="PS50112"/>
    </source>
</evidence>
<reference evidence="9 10" key="1">
    <citation type="submission" date="2018-03" db="EMBL/GenBank/DDBJ databases">
        <title>Pantoea intestinalis SRCM103226 isolated form the mealworm.</title>
        <authorList>
            <person name="Jeong D.-Y."/>
            <person name="Kim J.W."/>
        </authorList>
    </citation>
    <scope>NUCLEOTIDE SEQUENCE [LARGE SCALE GENOMIC DNA]</scope>
    <source>
        <strain evidence="9 10">SRCM103226</strain>
    </source>
</reference>
<dbReference type="InterPro" id="IPR052155">
    <property type="entry name" value="Biofilm_reg_signaling"/>
</dbReference>
<dbReference type="Pfam" id="PF05228">
    <property type="entry name" value="CHASE4"/>
    <property type="match status" value="1"/>
</dbReference>
<keyword evidence="5" id="KW-1133">Transmembrane helix</keyword>
<feature type="domain" description="EAL" evidence="7">
    <location>
        <begin position="633"/>
        <end position="883"/>
    </location>
</feature>
<dbReference type="GO" id="GO:0052621">
    <property type="term" value="F:diguanylate cyclase activity"/>
    <property type="evidence" value="ECO:0007669"/>
    <property type="project" value="UniProtKB-EC"/>
</dbReference>
<dbReference type="Gene3D" id="3.20.20.450">
    <property type="entry name" value="EAL domain"/>
    <property type="match status" value="1"/>
</dbReference>
<dbReference type="PROSITE" id="PS50883">
    <property type="entry name" value="EAL"/>
    <property type="match status" value="1"/>
</dbReference>
<dbReference type="PANTHER" id="PTHR44757">
    <property type="entry name" value="DIGUANYLATE CYCLASE DGCP"/>
    <property type="match status" value="1"/>
</dbReference>
<dbReference type="EC" id="2.7.7.65" evidence="3"/>
<accession>A0A6P1PVL4</accession>
<gene>
    <name evidence="9" type="ORF">C7M51_00344</name>
</gene>
<dbReference type="Gene3D" id="3.30.70.270">
    <property type="match status" value="1"/>
</dbReference>